<name>A0AAN6Y0N7_9PEZI</name>
<evidence type="ECO:0000313" key="2">
    <source>
        <dbReference type="EMBL" id="KAK4208022.1"/>
    </source>
</evidence>
<dbReference type="Proteomes" id="UP001301769">
    <property type="component" value="Unassembled WGS sequence"/>
</dbReference>
<feature type="non-terminal residue" evidence="2">
    <location>
        <position position="256"/>
    </location>
</feature>
<keyword evidence="3" id="KW-1185">Reference proteome</keyword>
<sequence length="256" mass="28334">MATCNQQGNPSLYGLGMRISFYSLWLGSLLVSYLTPSSVPNLRLLQTFFILATFFALVLESSWATISPVDAYITLLLTSATFYIFIPVYIWKVLSMCNPFWDPTRWPRVPMTGFYKRWQLLTMIALAAYTIWFFGSGVGSLPSCKGPEGGQGKGYGFFFTQAPLDAGLFVAVNIVFAVELLIGGLISLGVDLGLLRAISDTIVFTIVIIAIELTIQWNNLTPEVSDISTSAQLVPLFVVAGFLLHALYVWFNPDHD</sequence>
<dbReference type="AlphaFoldDB" id="A0AAN6Y0N7"/>
<feature type="transmembrane region" description="Helical" evidence="1">
    <location>
        <begin position="115"/>
        <end position="135"/>
    </location>
</feature>
<feature type="transmembrane region" description="Helical" evidence="1">
    <location>
        <begin position="232"/>
        <end position="251"/>
    </location>
</feature>
<protein>
    <submittedName>
        <fullName evidence="2">Uncharacterized protein</fullName>
    </submittedName>
</protein>
<comment type="caution">
    <text evidence="2">The sequence shown here is derived from an EMBL/GenBank/DDBJ whole genome shotgun (WGS) entry which is preliminary data.</text>
</comment>
<feature type="transmembrane region" description="Helical" evidence="1">
    <location>
        <begin position="72"/>
        <end position="94"/>
    </location>
</feature>
<feature type="transmembrane region" description="Helical" evidence="1">
    <location>
        <begin position="19"/>
        <end position="36"/>
    </location>
</feature>
<proteinExistence type="predicted"/>
<dbReference type="EMBL" id="MU858262">
    <property type="protein sequence ID" value="KAK4208022.1"/>
    <property type="molecule type" value="Genomic_DNA"/>
</dbReference>
<keyword evidence="1" id="KW-0472">Membrane</keyword>
<accession>A0AAN6Y0N7</accession>
<evidence type="ECO:0000256" key="1">
    <source>
        <dbReference type="SAM" id="Phobius"/>
    </source>
</evidence>
<keyword evidence="1" id="KW-0812">Transmembrane</keyword>
<feature type="transmembrane region" description="Helical" evidence="1">
    <location>
        <begin position="48"/>
        <end position="66"/>
    </location>
</feature>
<organism evidence="2 3">
    <name type="scientific">Rhypophila decipiens</name>
    <dbReference type="NCBI Taxonomy" id="261697"/>
    <lineage>
        <taxon>Eukaryota</taxon>
        <taxon>Fungi</taxon>
        <taxon>Dikarya</taxon>
        <taxon>Ascomycota</taxon>
        <taxon>Pezizomycotina</taxon>
        <taxon>Sordariomycetes</taxon>
        <taxon>Sordariomycetidae</taxon>
        <taxon>Sordariales</taxon>
        <taxon>Naviculisporaceae</taxon>
        <taxon>Rhypophila</taxon>
    </lineage>
</organism>
<gene>
    <name evidence="2" type="ORF">QBC37DRAFT_248789</name>
</gene>
<evidence type="ECO:0000313" key="3">
    <source>
        <dbReference type="Proteomes" id="UP001301769"/>
    </source>
</evidence>
<reference evidence="2" key="1">
    <citation type="journal article" date="2023" name="Mol. Phylogenet. Evol.">
        <title>Genome-scale phylogeny and comparative genomics of the fungal order Sordariales.</title>
        <authorList>
            <person name="Hensen N."/>
            <person name="Bonometti L."/>
            <person name="Westerberg I."/>
            <person name="Brannstrom I.O."/>
            <person name="Guillou S."/>
            <person name="Cros-Aarteil S."/>
            <person name="Calhoun S."/>
            <person name="Haridas S."/>
            <person name="Kuo A."/>
            <person name="Mondo S."/>
            <person name="Pangilinan J."/>
            <person name="Riley R."/>
            <person name="LaButti K."/>
            <person name="Andreopoulos B."/>
            <person name="Lipzen A."/>
            <person name="Chen C."/>
            <person name="Yan M."/>
            <person name="Daum C."/>
            <person name="Ng V."/>
            <person name="Clum A."/>
            <person name="Steindorff A."/>
            <person name="Ohm R.A."/>
            <person name="Martin F."/>
            <person name="Silar P."/>
            <person name="Natvig D.O."/>
            <person name="Lalanne C."/>
            <person name="Gautier V."/>
            <person name="Ament-Velasquez S.L."/>
            <person name="Kruys A."/>
            <person name="Hutchinson M.I."/>
            <person name="Powell A.J."/>
            <person name="Barry K."/>
            <person name="Miller A.N."/>
            <person name="Grigoriev I.V."/>
            <person name="Debuchy R."/>
            <person name="Gladieux P."/>
            <person name="Hiltunen Thoren M."/>
            <person name="Johannesson H."/>
        </authorList>
    </citation>
    <scope>NUCLEOTIDE SEQUENCE</scope>
    <source>
        <strain evidence="2">PSN293</strain>
    </source>
</reference>
<feature type="transmembrane region" description="Helical" evidence="1">
    <location>
        <begin position="202"/>
        <end position="220"/>
    </location>
</feature>
<keyword evidence="1" id="KW-1133">Transmembrane helix</keyword>
<feature type="transmembrane region" description="Helical" evidence="1">
    <location>
        <begin position="166"/>
        <end position="190"/>
    </location>
</feature>
<reference evidence="2" key="2">
    <citation type="submission" date="2023-05" db="EMBL/GenBank/DDBJ databases">
        <authorList>
            <consortium name="Lawrence Berkeley National Laboratory"/>
            <person name="Steindorff A."/>
            <person name="Hensen N."/>
            <person name="Bonometti L."/>
            <person name="Westerberg I."/>
            <person name="Brannstrom I.O."/>
            <person name="Guillou S."/>
            <person name="Cros-Aarteil S."/>
            <person name="Calhoun S."/>
            <person name="Haridas S."/>
            <person name="Kuo A."/>
            <person name="Mondo S."/>
            <person name="Pangilinan J."/>
            <person name="Riley R."/>
            <person name="Labutti K."/>
            <person name="Andreopoulos B."/>
            <person name="Lipzen A."/>
            <person name="Chen C."/>
            <person name="Yanf M."/>
            <person name="Daum C."/>
            <person name="Ng V."/>
            <person name="Clum A."/>
            <person name="Ohm R."/>
            <person name="Martin F."/>
            <person name="Silar P."/>
            <person name="Natvig D."/>
            <person name="Lalanne C."/>
            <person name="Gautier V."/>
            <person name="Ament-Velasquez S.L."/>
            <person name="Kruys A."/>
            <person name="Hutchinson M.I."/>
            <person name="Powell A.J."/>
            <person name="Barry K."/>
            <person name="Miller A.N."/>
            <person name="Grigoriev I.V."/>
            <person name="Debuchy R."/>
            <person name="Gladieux P."/>
            <person name="Thoren M.H."/>
            <person name="Johannesson H."/>
        </authorList>
    </citation>
    <scope>NUCLEOTIDE SEQUENCE</scope>
    <source>
        <strain evidence="2">PSN293</strain>
    </source>
</reference>